<dbReference type="InterPro" id="IPR008984">
    <property type="entry name" value="SMAD_FHA_dom_sf"/>
</dbReference>
<evidence type="ECO:0000313" key="2">
    <source>
        <dbReference type="EMBL" id="MEJ8824642.1"/>
    </source>
</evidence>
<proteinExistence type="predicted"/>
<comment type="caution">
    <text evidence="2">The sequence shown here is derived from an EMBL/GenBank/DDBJ whole genome shotgun (WGS) entry which is preliminary data.</text>
</comment>
<accession>A0ABU8W3K5</accession>
<dbReference type="Pfam" id="PF00498">
    <property type="entry name" value="FHA"/>
    <property type="match status" value="1"/>
</dbReference>
<organism evidence="2 3">
    <name type="scientific">Variovorax humicola</name>
    <dbReference type="NCBI Taxonomy" id="1769758"/>
    <lineage>
        <taxon>Bacteria</taxon>
        <taxon>Pseudomonadati</taxon>
        <taxon>Pseudomonadota</taxon>
        <taxon>Betaproteobacteria</taxon>
        <taxon>Burkholderiales</taxon>
        <taxon>Comamonadaceae</taxon>
        <taxon>Variovorax</taxon>
    </lineage>
</organism>
<feature type="domain" description="FHA" evidence="1">
    <location>
        <begin position="23"/>
        <end position="72"/>
    </location>
</feature>
<dbReference type="SMART" id="SM00240">
    <property type="entry name" value="FHA"/>
    <property type="match status" value="1"/>
</dbReference>
<protein>
    <submittedName>
        <fullName evidence="2">FHA domain-containing protein</fullName>
    </submittedName>
</protein>
<evidence type="ECO:0000313" key="3">
    <source>
        <dbReference type="Proteomes" id="UP001363010"/>
    </source>
</evidence>
<reference evidence="2 3" key="1">
    <citation type="submission" date="2024-03" db="EMBL/GenBank/DDBJ databases">
        <title>Novel species of the genus Variovorax.</title>
        <authorList>
            <person name="Liu Q."/>
            <person name="Xin Y.-H."/>
        </authorList>
    </citation>
    <scope>NUCLEOTIDE SEQUENCE [LARGE SCALE GENOMIC DNA]</scope>
    <source>
        <strain evidence="2 3">KACC 18501</strain>
    </source>
</reference>
<dbReference type="RefSeq" id="WP_340365663.1">
    <property type="nucleotide sequence ID" value="NZ_JBBKZV010000015.1"/>
</dbReference>
<name>A0ABU8W3K5_9BURK</name>
<dbReference type="InterPro" id="IPR050923">
    <property type="entry name" value="Cell_Proc_Reg/RNA_Proc"/>
</dbReference>
<keyword evidence="3" id="KW-1185">Reference proteome</keyword>
<gene>
    <name evidence="2" type="ORF">WKW80_21825</name>
</gene>
<dbReference type="Gene3D" id="2.60.200.20">
    <property type="match status" value="1"/>
</dbReference>
<dbReference type="PROSITE" id="PS50006">
    <property type="entry name" value="FHA_DOMAIN"/>
    <property type="match status" value="1"/>
</dbReference>
<dbReference type="EMBL" id="JBBKZV010000015">
    <property type="protein sequence ID" value="MEJ8824642.1"/>
    <property type="molecule type" value="Genomic_DNA"/>
</dbReference>
<dbReference type="InterPro" id="IPR000253">
    <property type="entry name" value="FHA_dom"/>
</dbReference>
<dbReference type="SUPFAM" id="SSF49879">
    <property type="entry name" value="SMAD/FHA domain"/>
    <property type="match status" value="1"/>
</dbReference>
<evidence type="ECO:0000259" key="1">
    <source>
        <dbReference type="PROSITE" id="PS50006"/>
    </source>
</evidence>
<dbReference type="Proteomes" id="UP001363010">
    <property type="component" value="Unassembled WGS sequence"/>
</dbReference>
<dbReference type="PANTHER" id="PTHR23308">
    <property type="entry name" value="NUCLEAR INHIBITOR OF PROTEIN PHOSPHATASE-1"/>
    <property type="match status" value="1"/>
</dbReference>
<dbReference type="CDD" id="cd00060">
    <property type="entry name" value="FHA"/>
    <property type="match status" value="1"/>
</dbReference>
<sequence length="109" mass="12403">MARLLLMTKTNSPKQIELADKHTLIGRDVTNDLQLDRPSVSRHHAEMRVEGGTTWVIDLASSNGTYVNGRKVKQRALRHGDVIRIGDCELRYVSRHTNYELPRELLLVG</sequence>